<evidence type="ECO:0000256" key="4">
    <source>
        <dbReference type="SAM" id="Phobius"/>
    </source>
</evidence>
<dbReference type="PANTHER" id="PTHR30627:SF26">
    <property type="entry name" value="PENICILLIN-BINDING PROTEIN 2B"/>
    <property type="match status" value="1"/>
</dbReference>
<proteinExistence type="inferred from homology"/>
<comment type="subcellular location">
    <subcellularLocation>
        <location evidence="1">Membrane</location>
    </subcellularLocation>
</comment>
<dbReference type="SUPFAM" id="SSF54184">
    <property type="entry name" value="Penicillin-binding protein 2x (pbp-2x), c-terminal domain"/>
    <property type="match status" value="2"/>
</dbReference>
<dbReference type="EMBL" id="JBHSNQ010000048">
    <property type="protein sequence ID" value="MFC5541342.1"/>
    <property type="molecule type" value="Genomic_DNA"/>
</dbReference>
<keyword evidence="7" id="KW-1185">Reference proteome</keyword>
<comment type="similarity">
    <text evidence="2">Belongs to the transpeptidase family.</text>
</comment>
<evidence type="ECO:0000313" key="7">
    <source>
        <dbReference type="Proteomes" id="UP001595978"/>
    </source>
</evidence>
<comment type="caution">
    <text evidence="6">The sequence shown here is derived from an EMBL/GenBank/DDBJ whole genome shotgun (WGS) entry which is preliminary data.</text>
</comment>
<dbReference type="SUPFAM" id="SSF56519">
    <property type="entry name" value="Penicillin binding protein dimerisation domain"/>
    <property type="match status" value="1"/>
</dbReference>
<keyword evidence="4" id="KW-1133">Transmembrane helix</keyword>
<dbReference type="PANTHER" id="PTHR30627">
    <property type="entry name" value="PEPTIDOGLYCAN D,D-TRANSPEPTIDASE"/>
    <property type="match status" value="1"/>
</dbReference>
<dbReference type="InterPro" id="IPR012338">
    <property type="entry name" value="Beta-lactam/transpept-like"/>
</dbReference>
<dbReference type="InterPro" id="IPR005543">
    <property type="entry name" value="PASTA_dom"/>
</dbReference>
<reference evidence="7" key="1">
    <citation type="journal article" date="2019" name="Int. J. Syst. Evol. Microbiol.">
        <title>The Global Catalogue of Microorganisms (GCM) 10K type strain sequencing project: providing services to taxonomists for standard genome sequencing and annotation.</title>
        <authorList>
            <consortium name="The Broad Institute Genomics Platform"/>
            <consortium name="The Broad Institute Genome Sequencing Center for Infectious Disease"/>
            <person name="Wu L."/>
            <person name="Ma J."/>
        </authorList>
    </citation>
    <scope>NUCLEOTIDE SEQUENCE [LARGE SCALE GENOMIC DNA]</scope>
    <source>
        <strain evidence="7">CCUG 56331</strain>
    </source>
</reference>
<evidence type="ECO:0000259" key="5">
    <source>
        <dbReference type="PROSITE" id="PS51178"/>
    </source>
</evidence>
<dbReference type="Gene3D" id="3.40.710.10">
    <property type="entry name" value="DD-peptidase/beta-lactamase superfamily"/>
    <property type="match status" value="1"/>
</dbReference>
<dbReference type="SUPFAM" id="SSF56601">
    <property type="entry name" value="beta-lactamase/transpeptidase-like"/>
    <property type="match status" value="1"/>
</dbReference>
<dbReference type="PROSITE" id="PS51178">
    <property type="entry name" value="PASTA"/>
    <property type="match status" value="1"/>
</dbReference>
<keyword evidence="3 4" id="KW-0472">Membrane</keyword>
<keyword evidence="4" id="KW-0812">Transmembrane</keyword>
<name>A0ABW0RET3_9BACL</name>
<dbReference type="Gene3D" id="2.20.70.70">
    <property type="match status" value="1"/>
</dbReference>
<sequence>MKKKKFRFQWGAFLLFVFYGGLFFALLLRITFIQATGQVEGEQLKAKAAALYQKEAVITAERGKILDRNGNVIAEDTLSYRLIAIVNPVATTNPKKPQHVVDPEKTAEVLSKYISLDESEIYKILTKRRPDGRYYYQVEFGAAGRGISHEIKTKIEKEQLPGIKFVSDTKRYYPNGVFASHLIGFTQKEKQDDGTFLSVGKMGLELIYNKQLTGENGKIEYETDAFHYLIPNREKMVKPAKNGDNIYLTIDKTIQNFLEDAMTNVYQEYNPEMMVGIVADAKTGEVLAMSQRPTFNPETREGLENNWLNYLTQEVIEPGSTMKTFTLAAAIDSGHWNPNATYQSGAYKVLDRTIRDHNVYGWGRITYLEGFQRSSNTAMANLLQTMGNDTFIRYLNAFGFGQKTGIDLPGEVTGTILTRYPINYVTTSFGQGSTVTPIQLVQAMTAITNDGVMMQPYVIDKIVDSSTGKVIEEHKPKEKGKPISASTAKQVRKILSSTVTSEVGTARNYHIDGYEVAGKTGTAQIPNPNGRGYLYGKNNYLYSFLGMAPADDPQLIVYVAVKRPKLKDTEVGSEPVAKVFKPVMENSLKYLNINPEDVKPVETVKIGKYIGKNADNLKQELESQGLKPIIIGEGGEIIDQYPKEGVSLLKNGLVFLKTDGAVTLPSFENWSLRNLLIYKSMSGINLEIVGEGYVESQSVSENTVITDSSPIVVKLKTPEESFVQNEEGTKEELPQD</sequence>
<dbReference type="Pfam" id="PF03717">
    <property type="entry name" value="PBP_dimer"/>
    <property type="match status" value="1"/>
</dbReference>
<accession>A0ABW0RET3</accession>
<dbReference type="InterPro" id="IPR036138">
    <property type="entry name" value="PBP_dimer_sf"/>
</dbReference>
<protein>
    <submittedName>
        <fullName evidence="6">Penicillin-binding transpeptidase domain-containing protein</fullName>
    </submittedName>
</protein>
<feature type="domain" description="PASTA" evidence="5">
    <location>
        <begin position="600"/>
        <end position="660"/>
    </location>
</feature>
<dbReference type="Pfam" id="PF00905">
    <property type="entry name" value="Transpeptidase"/>
    <property type="match status" value="1"/>
</dbReference>
<dbReference type="CDD" id="cd06575">
    <property type="entry name" value="PASTA_Pbp2x-like_2"/>
    <property type="match status" value="1"/>
</dbReference>
<evidence type="ECO:0000256" key="3">
    <source>
        <dbReference type="ARBA" id="ARBA00023136"/>
    </source>
</evidence>
<dbReference type="RefSeq" id="WP_390309050.1">
    <property type="nucleotide sequence ID" value="NZ_JBHSNQ010000048.1"/>
</dbReference>
<feature type="transmembrane region" description="Helical" evidence="4">
    <location>
        <begin position="12"/>
        <end position="32"/>
    </location>
</feature>
<evidence type="ECO:0000256" key="1">
    <source>
        <dbReference type="ARBA" id="ARBA00004370"/>
    </source>
</evidence>
<evidence type="ECO:0000313" key="6">
    <source>
        <dbReference type="EMBL" id="MFC5541342.1"/>
    </source>
</evidence>
<evidence type="ECO:0000256" key="2">
    <source>
        <dbReference type="ARBA" id="ARBA00007171"/>
    </source>
</evidence>
<dbReference type="Gene3D" id="3.30.70.2110">
    <property type="match status" value="1"/>
</dbReference>
<organism evidence="6 7">
    <name type="scientific">Ureibacillus suwonensis</name>
    <dbReference type="NCBI Taxonomy" id="313007"/>
    <lineage>
        <taxon>Bacteria</taxon>
        <taxon>Bacillati</taxon>
        <taxon>Bacillota</taxon>
        <taxon>Bacilli</taxon>
        <taxon>Bacillales</taxon>
        <taxon>Caryophanaceae</taxon>
        <taxon>Ureibacillus</taxon>
    </lineage>
</organism>
<dbReference type="InterPro" id="IPR001460">
    <property type="entry name" value="PCN-bd_Tpept"/>
</dbReference>
<dbReference type="SMART" id="SM00740">
    <property type="entry name" value="PASTA"/>
    <property type="match status" value="2"/>
</dbReference>
<dbReference type="Pfam" id="PF03793">
    <property type="entry name" value="PASTA"/>
    <property type="match status" value="1"/>
</dbReference>
<dbReference type="Gene3D" id="3.90.1310.10">
    <property type="entry name" value="Penicillin-binding protein 2a (Domain 2)"/>
    <property type="match status" value="1"/>
</dbReference>
<dbReference type="Proteomes" id="UP001595978">
    <property type="component" value="Unassembled WGS sequence"/>
</dbReference>
<gene>
    <name evidence="6" type="ORF">ACFPOH_06045</name>
</gene>
<dbReference type="InterPro" id="IPR005311">
    <property type="entry name" value="PBP_dimer"/>
</dbReference>
<dbReference type="InterPro" id="IPR050515">
    <property type="entry name" value="Beta-lactam/transpept"/>
</dbReference>